<name>A0ABV9S4G6_9PSEU</name>
<organism evidence="1 2">
    <name type="scientific">Actinophytocola glycyrrhizae</name>
    <dbReference type="NCBI Taxonomy" id="2044873"/>
    <lineage>
        <taxon>Bacteria</taxon>
        <taxon>Bacillati</taxon>
        <taxon>Actinomycetota</taxon>
        <taxon>Actinomycetes</taxon>
        <taxon>Pseudonocardiales</taxon>
        <taxon>Pseudonocardiaceae</taxon>
    </lineage>
</organism>
<evidence type="ECO:0000313" key="1">
    <source>
        <dbReference type="EMBL" id="MFC4855377.1"/>
    </source>
</evidence>
<dbReference type="Pfam" id="PF19827">
    <property type="entry name" value="DUF6308"/>
    <property type="match status" value="1"/>
</dbReference>
<dbReference type="EMBL" id="JBHSIS010000007">
    <property type="protein sequence ID" value="MFC4855377.1"/>
    <property type="molecule type" value="Genomic_DNA"/>
</dbReference>
<dbReference type="InterPro" id="IPR046275">
    <property type="entry name" value="DUF6308"/>
</dbReference>
<keyword evidence="2" id="KW-1185">Reference proteome</keyword>
<dbReference type="InterPro" id="IPR011257">
    <property type="entry name" value="DNA_glycosylase"/>
</dbReference>
<protein>
    <submittedName>
        <fullName evidence="1">DUF6308 family protein</fullName>
    </submittedName>
</protein>
<evidence type="ECO:0000313" key="2">
    <source>
        <dbReference type="Proteomes" id="UP001595859"/>
    </source>
</evidence>
<accession>A0ABV9S4G6</accession>
<reference evidence="2" key="1">
    <citation type="journal article" date="2019" name="Int. J. Syst. Evol. Microbiol.">
        <title>The Global Catalogue of Microorganisms (GCM) 10K type strain sequencing project: providing services to taxonomists for standard genome sequencing and annotation.</title>
        <authorList>
            <consortium name="The Broad Institute Genomics Platform"/>
            <consortium name="The Broad Institute Genome Sequencing Center for Infectious Disease"/>
            <person name="Wu L."/>
            <person name="Ma J."/>
        </authorList>
    </citation>
    <scope>NUCLEOTIDE SEQUENCE [LARGE SCALE GENOMIC DNA]</scope>
    <source>
        <strain evidence="2">ZS-22-S1</strain>
    </source>
</reference>
<gene>
    <name evidence="1" type="ORF">ACFPCV_17850</name>
</gene>
<sequence length="212" mass="22816">MPEPSRVAAGSIVDEILAEGRAKALVAAYFDPGSGFAGALFDTVGEPDPFRITTDDLFATSLLDVRFWPPAVRAIQGAEAEPISALLRQITPDVTIWEDTSLLLGPLTELWALLTGLPGLGPVTASKLLARKRPHLAPIVDQVVLRMLRLPPAGSWQAIRGVLLDGERRSRLADLAPVEGVSTLRLLDVLVWMRGSGSRAARRVRERVGCIG</sequence>
<dbReference type="SUPFAM" id="SSF48150">
    <property type="entry name" value="DNA-glycosylase"/>
    <property type="match status" value="1"/>
</dbReference>
<proteinExistence type="predicted"/>
<comment type="caution">
    <text evidence="1">The sequence shown here is derived from an EMBL/GenBank/DDBJ whole genome shotgun (WGS) entry which is preliminary data.</text>
</comment>
<dbReference type="Proteomes" id="UP001595859">
    <property type="component" value="Unassembled WGS sequence"/>
</dbReference>
<dbReference type="RefSeq" id="WP_378057323.1">
    <property type="nucleotide sequence ID" value="NZ_JBHSIS010000007.1"/>
</dbReference>